<dbReference type="EMBL" id="SACN01000003">
    <property type="protein sequence ID" value="RVT90394.1"/>
    <property type="molecule type" value="Genomic_DNA"/>
</dbReference>
<reference evidence="2 3" key="1">
    <citation type="submission" date="2019-01" db="EMBL/GenBank/DDBJ databases">
        <authorList>
            <person name="Chen W.-M."/>
        </authorList>
    </citation>
    <scope>NUCLEOTIDE SEQUENCE [LARGE SCALE GENOMIC DNA]</scope>
    <source>
        <strain evidence="2 3">CCP-7</strain>
    </source>
</reference>
<keyword evidence="3" id="KW-1185">Reference proteome</keyword>
<dbReference type="NCBIfam" id="TIGR02401">
    <property type="entry name" value="trehalose_TreY"/>
    <property type="match status" value="1"/>
</dbReference>
<dbReference type="AlphaFoldDB" id="A0A437LYK4"/>
<dbReference type="InterPro" id="IPR012767">
    <property type="entry name" value="Trehalose_TreY"/>
</dbReference>
<evidence type="ECO:0000313" key="3">
    <source>
        <dbReference type="Proteomes" id="UP000282971"/>
    </source>
</evidence>
<accession>A0A437LYK4</accession>
<dbReference type="InterPro" id="IPR017853">
    <property type="entry name" value="GH"/>
</dbReference>
<name>A0A437LYK4_9SPHN</name>
<dbReference type="GO" id="GO:0047470">
    <property type="term" value="F:(1,4)-alpha-D-glucan 1-alpha-D-glucosylmutase activity"/>
    <property type="evidence" value="ECO:0007669"/>
    <property type="project" value="TreeGrafter"/>
</dbReference>
<evidence type="ECO:0000259" key="1">
    <source>
        <dbReference type="SMART" id="SM00642"/>
    </source>
</evidence>
<dbReference type="InterPro" id="IPR006047">
    <property type="entry name" value="GH13_cat_dom"/>
</dbReference>
<dbReference type="GO" id="GO:0030980">
    <property type="term" value="P:alpha-glucan catabolic process"/>
    <property type="evidence" value="ECO:0007669"/>
    <property type="project" value="TreeGrafter"/>
</dbReference>
<proteinExistence type="predicted"/>
<dbReference type="RefSeq" id="WP_127745650.1">
    <property type="nucleotide sequence ID" value="NZ_SACN01000003.1"/>
</dbReference>
<organism evidence="2 3">
    <name type="scientific">Sphingomonas crocodyli</name>
    <dbReference type="NCBI Taxonomy" id="1979270"/>
    <lineage>
        <taxon>Bacteria</taxon>
        <taxon>Pseudomonadati</taxon>
        <taxon>Pseudomonadota</taxon>
        <taxon>Alphaproteobacteria</taxon>
        <taxon>Sphingomonadales</taxon>
        <taxon>Sphingomonadaceae</taxon>
        <taxon>Sphingomonas</taxon>
    </lineage>
</organism>
<protein>
    <submittedName>
        <fullName evidence="2">Malto-oligosyltrehalose synthase</fullName>
    </submittedName>
</protein>
<comment type="caution">
    <text evidence="2">The sequence shown here is derived from an EMBL/GenBank/DDBJ whole genome shotgun (WGS) entry which is preliminary data.</text>
</comment>
<dbReference type="Gene3D" id="3.30.1590.10">
    <property type="entry name" value="Maltooligosyl trehalose synthase, domain 2"/>
    <property type="match status" value="1"/>
</dbReference>
<dbReference type="GO" id="GO:0005992">
    <property type="term" value="P:trehalose biosynthetic process"/>
    <property type="evidence" value="ECO:0007669"/>
    <property type="project" value="TreeGrafter"/>
</dbReference>
<evidence type="ECO:0000313" key="2">
    <source>
        <dbReference type="EMBL" id="RVT90394.1"/>
    </source>
</evidence>
<sequence length="815" mass="89996">MIPTATYRLQLHAGFAFADAEAIIPYLAALGISHIYLSPVTTAAPASQHGYDVVDPTCINPELGGEEGLERLVETVRRHKLGVIIDIVPNHMGVAGTTNAYWCDLLARGADSPHARLFDVDWRVPIMLPVLATSLEEALEAGAIRLIDAAGPLALELYGSTAYPLRCDDPVLAEDRARALARHDPARPDGRLALANLIDRQHYRLIHWRAANDCLNWRRFFSINELAGVRIEDPDVFEWSHRLYFDLFARGLIDGVRVDHVDGLTDPATYCQRLRARFETLAPGRPAYIVVEKILGPQERLNPDWRTDGTTGYDFMREAGELIHDPHGWKSLCRLWESLSERAGDFATEALVARRELLAWQFEAQLDACVEAFAALAGACGERWIPRPMLRRAIERLLWVFPVYRTYGTGTDAPLSDKPVRELAHKAALPLMPPGEEPVLIFILKLLAGTLAAPADLACDAARRFQQLCAPIAAKGVEDTAFYRYGVLLSANDVGSDPGRFASDIATFHAASSARARHHPHAMLALSTHDHKRGADARARLAVLSSIPDIWADLVQQWLSLIGPAASRLNRGDIAILFQTLVGAWGEPSDKLLARIHRWQDKTLREAKLRSSWEAPQPDYEGCYRDLATHLLATPERADFRESFERFIRRISAPALANSLAQTGLQFLAPGVPDIYQGCETLDLSLVDPDNRRPVDFAARAASLSAGAGYDAKFDLVTSLLALRKDHCALRDGSYRPLRVVGPRSAHVVAFERALGDDRLTCAVAIRLGRALVDRDHISLGAEWWEDTAVIEDAGPRPVVDLLKGHVAVAQPTIS</sequence>
<dbReference type="SUPFAM" id="SSF51445">
    <property type="entry name" value="(Trans)glycosidases"/>
    <property type="match status" value="1"/>
</dbReference>
<dbReference type="CDD" id="cd11336">
    <property type="entry name" value="AmyAc_MTSase"/>
    <property type="match status" value="1"/>
</dbReference>
<dbReference type="SMART" id="SM00642">
    <property type="entry name" value="Aamy"/>
    <property type="match status" value="1"/>
</dbReference>
<dbReference type="Pfam" id="PF00128">
    <property type="entry name" value="Alpha-amylase"/>
    <property type="match status" value="1"/>
</dbReference>
<dbReference type="PANTHER" id="PTHR10357">
    <property type="entry name" value="ALPHA-AMYLASE FAMILY MEMBER"/>
    <property type="match status" value="1"/>
</dbReference>
<dbReference type="PANTHER" id="PTHR10357:SF216">
    <property type="entry name" value="MALTOOLIGOSYL TREHALOSE SYNTHASE-RELATED"/>
    <property type="match status" value="1"/>
</dbReference>
<feature type="domain" description="Glycosyl hydrolase family 13 catalytic" evidence="1">
    <location>
        <begin position="16"/>
        <end position="396"/>
    </location>
</feature>
<dbReference type="OrthoDB" id="9761577at2"/>
<dbReference type="Proteomes" id="UP000282971">
    <property type="component" value="Unassembled WGS sequence"/>
</dbReference>
<dbReference type="Gene3D" id="3.20.20.80">
    <property type="entry name" value="Glycosidases"/>
    <property type="match status" value="4"/>
</dbReference>
<gene>
    <name evidence="2" type="primary">treY</name>
    <name evidence="2" type="ORF">EOD43_19210</name>
</gene>